<comment type="subcellular location">
    <subcellularLocation>
        <location evidence="1">Cell membrane</location>
        <topology evidence="1">Multi-pass membrane protein</topology>
    </subcellularLocation>
</comment>
<dbReference type="EMBL" id="JAGRPV010000001">
    <property type="protein sequence ID" value="MDI4649469.1"/>
    <property type="molecule type" value="Genomic_DNA"/>
</dbReference>
<dbReference type="RefSeq" id="WP_282912096.1">
    <property type="nucleotide sequence ID" value="NZ_JAGRPV010000001.1"/>
</dbReference>
<feature type="domain" description="Mechanosensitive ion channel MscS" evidence="8">
    <location>
        <begin position="140"/>
        <end position="204"/>
    </location>
</feature>
<keyword evidence="4 7" id="KW-0812">Transmembrane</keyword>
<organism evidence="10 11">
    <name type="scientific">Cohnella hashimotonis</name>
    <dbReference type="NCBI Taxonomy" id="2826895"/>
    <lineage>
        <taxon>Bacteria</taxon>
        <taxon>Bacillati</taxon>
        <taxon>Bacillota</taxon>
        <taxon>Bacilli</taxon>
        <taxon>Bacillales</taxon>
        <taxon>Paenibacillaceae</taxon>
        <taxon>Cohnella</taxon>
    </lineage>
</organism>
<dbReference type="PANTHER" id="PTHR30460:SF0">
    <property type="entry name" value="MODERATE CONDUCTANCE MECHANOSENSITIVE CHANNEL YBIO"/>
    <property type="match status" value="1"/>
</dbReference>
<evidence type="ECO:0000256" key="1">
    <source>
        <dbReference type="ARBA" id="ARBA00004651"/>
    </source>
</evidence>
<dbReference type="InterPro" id="IPR010920">
    <property type="entry name" value="LSM_dom_sf"/>
</dbReference>
<keyword evidence="11" id="KW-1185">Reference proteome</keyword>
<dbReference type="Gene3D" id="3.30.70.100">
    <property type="match status" value="1"/>
</dbReference>
<sequence length="305" mass="33540">MAGYPQAFLLEGAGETIEKKLTLWQQFVNDIWDSLSDTHMWMGVLKVVLRILVILIVSRIIRIVINRLVDNFMNPKASRRLKLRTRRVQTVGKLLKNAATYIINFIVLLLVLNEFNINLAPLLAGAGVIGLAIGFGAQSLVKDVITGFFVILEDHFSVGDVIEVGGKFKGTVEMIGLRATRIRSWTGEVYILPNGNISDVTNYSVNNALAVVDVSVAATENLDHMAEIVKNAAAKFEDTNIVGRAEFLGIQSVTASDVILRLTVLCRPNTQATVSRHLNAEVKKAFEAAGIPRYYSIEAMERAGS</sequence>
<feature type="domain" description="Mechanosensitive ion channel transmembrane helices 2/3" evidence="9">
    <location>
        <begin position="99"/>
        <end position="138"/>
    </location>
</feature>
<dbReference type="Pfam" id="PF21088">
    <property type="entry name" value="MS_channel_1st"/>
    <property type="match status" value="1"/>
</dbReference>
<keyword evidence="5 7" id="KW-1133">Transmembrane helix</keyword>
<evidence type="ECO:0000256" key="4">
    <source>
        <dbReference type="ARBA" id="ARBA00022692"/>
    </source>
</evidence>
<dbReference type="SUPFAM" id="SSF82689">
    <property type="entry name" value="Mechanosensitive channel protein MscS (YggB), C-terminal domain"/>
    <property type="match status" value="1"/>
</dbReference>
<evidence type="ECO:0000256" key="7">
    <source>
        <dbReference type="SAM" id="Phobius"/>
    </source>
</evidence>
<reference evidence="10" key="1">
    <citation type="submission" date="2023-04" db="EMBL/GenBank/DDBJ databases">
        <title>Comparative genomic analysis of Cohnella hashimotonis sp. nov., isolated from the International Space Station.</title>
        <authorList>
            <person name="Venkateswaran K."/>
            <person name="Simpson A."/>
        </authorList>
    </citation>
    <scope>NUCLEOTIDE SEQUENCE</scope>
    <source>
        <strain evidence="10">F6_2S_P_1</strain>
    </source>
</reference>
<evidence type="ECO:0000259" key="9">
    <source>
        <dbReference type="Pfam" id="PF21088"/>
    </source>
</evidence>
<gene>
    <name evidence="10" type="ORF">KB449_31360</name>
</gene>
<keyword evidence="6 7" id="KW-0472">Membrane</keyword>
<evidence type="ECO:0000259" key="8">
    <source>
        <dbReference type="Pfam" id="PF00924"/>
    </source>
</evidence>
<dbReference type="InterPro" id="IPR011014">
    <property type="entry name" value="MscS_channel_TM-2"/>
</dbReference>
<evidence type="ECO:0000256" key="3">
    <source>
        <dbReference type="ARBA" id="ARBA00022475"/>
    </source>
</evidence>
<proteinExistence type="inferred from homology"/>
<dbReference type="InterPro" id="IPR011066">
    <property type="entry name" value="MscS_channel_C_sf"/>
</dbReference>
<dbReference type="PANTHER" id="PTHR30460">
    <property type="entry name" value="MODERATE CONDUCTANCE MECHANOSENSITIVE CHANNEL YBIO"/>
    <property type="match status" value="1"/>
</dbReference>
<dbReference type="InterPro" id="IPR045276">
    <property type="entry name" value="YbiO_bact"/>
</dbReference>
<accession>A0ABT6TRY3</accession>
<name>A0ABT6TRY3_9BACL</name>
<feature type="transmembrane region" description="Helical" evidence="7">
    <location>
        <begin position="47"/>
        <end position="69"/>
    </location>
</feature>
<evidence type="ECO:0000313" key="11">
    <source>
        <dbReference type="Proteomes" id="UP001161691"/>
    </source>
</evidence>
<dbReference type="InterPro" id="IPR023408">
    <property type="entry name" value="MscS_beta-dom_sf"/>
</dbReference>
<comment type="caution">
    <text evidence="10">The sequence shown here is derived from an EMBL/GenBank/DDBJ whole genome shotgun (WGS) entry which is preliminary data.</text>
</comment>
<feature type="transmembrane region" description="Helical" evidence="7">
    <location>
        <begin position="118"/>
        <end position="137"/>
    </location>
</feature>
<protein>
    <submittedName>
        <fullName evidence="10">Mechanosensitive ion channel family protein</fullName>
    </submittedName>
</protein>
<dbReference type="Pfam" id="PF00924">
    <property type="entry name" value="MS_channel_2nd"/>
    <property type="match status" value="1"/>
</dbReference>
<evidence type="ECO:0000313" key="10">
    <source>
        <dbReference type="EMBL" id="MDI4649469.1"/>
    </source>
</evidence>
<evidence type="ECO:0000256" key="2">
    <source>
        <dbReference type="ARBA" id="ARBA00008017"/>
    </source>
</evidence>
<dbReference type="SUPFAM" id="SSF82861">
    <property type="entry name" value="Mechanosensitive channel protein MscS (YggB), transmembrane region"/>
    <property type="match status" value="1"/>
</dbReference>
<dbReference type="InterPro" id="IPR006685">
    <property type="entry name" value="MscS_channel_2nd"/>
</dbReference>
<dbReference type="Gene3D" id="1.10.287.1260">
    <property type="match status" value="1"/>
</dbReference>
<comment type="similarity">
    <text evidence="2">Belongs to the MscS (TC 1.A.23) family.</text>
</comment>
<dbReference type="Proteomes" id="UP001161691">
    <property type="component" value="Unassembled WGS sequence"/>
</dbReference>
<feature type="transmembrane region" description="Helical" evidence="7">
    <location>
        <begin position="90"/>
        <end position="112"/>
    </location>
</feature>
<keyword evidence="3" id="KW-1003">Cell membrane</keyword>
<dbReference type="InterPro" id="IPR049142">
    <property type="entry name" value="MS_channel_1st"/>
</dbReference>
<dbReference type="Gene3D" id="2.30.30.60">
    <property type="match status" value="1"/>
</dbReference>
<dbReference type="SUPFAM" id="SSF50182">
    <property type="entry name" value="Sm-like ribonucleoproteins"/>
    <property type="match status" value="1"/>
</dbReference>
<evidence type="ECO:0000256" key="5">
    <source>
        <dbReference type="ARBA" id="ARBA00022989"/>
    </source>
</evidence>
<evidence type="ECO:0000256" key="6">
    <source>
        <dbReference type="ARBA" id="ARBA00023136"/>
    </source>
</evidence>